<comment type="function">
    <text evidence="1">Required for the transposition of the insertion element.</text>
</comment>
<keyword evidence="3" id="KW-0815">Transposition</keyword>
<comment type="similarity">
    <text evidence="2">Belongs to the transposase IS30 family.</text>
</comment>
<dbReference type="PANTHER" id="PTHR10948">
    <property type="entry name" value="TRANSPOSASE"/>
    <property type="match status" value="1"/>
</dbReference>
<keyword evidence="4" id="KW-0238">DNA-binding</keyword>
<reference evidence="7 8" key="1">
    <citation type="submission" date="2017-03" db="EMBL/GenBank/DDBJ databases">
        <title>Genome analysis of strain PAMC 26577.</title>
        <authorList>
            <person name="Oh H.-M."/>
            <person name="Yang J.-A."/>
        </authorList>
    </citation>
    <scope>NUCLEOTIDE SEQUENCE [LARGE SCALE GENOMIC DNA]</scope>
    <source>
        <strain evidence="7 8">PAMC 26577</strain>
    </source>
</reference>
<dbReference type="EMBL" id="NBTZ01000166">
    <property type="protein sequence ID" value="OTP66046.1"/>
    <property type="molecule type" value="Genomic_DNA"/>
</dbReference>
<dbReference type="InterPro" id="IPR025246">
    <property type="entry name" value="IS30-like_HTH"/>
</dbReference>
<dbReference type="NCBIfam" id="NF033563">
    <property type="entry name" value="transpos_IS30"/>
    <property type="match status" value="1"/>
</dbReference>
<dbReference type="GO" id="GO:0006313">
    <property type="term" value="P:DNA transposition"/>
    <property type="evidence" value="ECO:0007669"/>
    <property type="project" value="InterPro"/>
</dbReference>
<dbReference type="GO" id="GO:0004803">
    <property type="term" value="F:transposase activity"/>
    <property type="evidence" value="ECO:0007669"/>
    <property type="project" value="InterPro"/>
</dbReference>
<dbReference type="PROSITE" id="PS01043">
    <property type="entry name" value="TRANSPOSASE_IS30"/>
    <property type="match status" value="1"/>
</dbReference>
<evidence type="ECO:0000259" key="6">
    <source>
        <dbReference type="PROSITE" id="PS50994"/>
    </source>
</evidence>
<dbReference type="InterPro" id="IPR001584">
    <property type="entry name" value="Integrase_cat-core"/>
</dbReference>
<keyword evidence="5" id="KW-0233">DNA recombination</keyword>
<dbReference type="Pfam" id="PF00665">
    <property type="entry name" value="rve"/>
    <property type="match status" value="1"/>
</dbReference>
<dbReference type="InterPro" id="IPR053392">
    <property type="entry name" value="Transposase_IS30-like"/>
</dbReference>
<accession>A0A242M4C7</accession>
<dbReference type="Proteomes" id="UP000195221">
    <property type="component" value="Unassembled WGS sequence"/>
</dbReference>
<dbReference type="GO" id="GO:0003677">
    <property type="term" value="F:DNA binding"/>
    <property type="evidence" value="ECO:0007669"/>
    <property type="project" value="UniProtKB-KW"/>
</dbReference>
<protein>
    <submittedName>
        <fullName evidence="7">Mobile element protein</fullName>
    </submittedName>
</protein>
<proteinExistence type="inferred from homology"/>
<comment type="caution">
    <text evidence="7">The sequence shown here is derived from an EMBL/GenBank/DDBJ whole genome shotgun (WGS) entry which is preliminary data.</text>
</comment>
<name>A0A242M4C7_CABSO</name>
<dbReference type="Gene3D" id="3.30.420.10">
    <property type="entry name" value="Ribonuclease H-like superfamily/Ribonuclease H"/>
    <property type="match status" value="1"/>
</dbReference>
<sequence length="388" mass="43461">MKRQAKPWLTSTQKSEIWTRWRAAESVSEIARGLQREVGSVHRMLAKRGGIAPPPRKRSPLALRPEEREAISRGLSANWSAHRIAASIARAPSTITREIERNGGRTNYRAQQADANALTRALRPKACALSSRARLCRLVAGKLKLQWAPAQISGWLKREFPVNKHMQLSHETIYRSLYVQARGVLKKELMEHLRTHRVMRRAKQASGSGQNRGAIIDAVSISERPAEVEDRAVPGHWEGDLISGSHNSHIATLVERQSRFVMLVKVAGKDTASVVSALSKQVRKLPKELRQTLTWDRGRELASHKEFTLATEVEVYFCDPRSPWQRGSNENTNGLLRQYFPKGTRLDGYSQAELNKVAALLNGRPRKTLDFMTPANKLAEIVGVASTG</sequence>
<organism evidence="7 8">
    <name type="scientific">Caballeronia sordidicola</name>
    <name type="common">Burkholderia sordidicola</name>
    <dbReference type="NCBI Taxonomy" id="196367"/>
    <lineage>
        <taxon>Bacteria</taxon>
        <taxon>Pseudomonadati</taxon>
        <taxon>Pseudomonadota</taxon>
        <taxon>Betaproteobacteria</taxon>
        <taxon>Burkholderiales</taxon>
        <taxon>Burkholderiaceae</taxon>
        <taxon>Caballeronia</taxon>
    </lineage>
</organism>
<dbReference type="RefSeq" id="WP_075358659.1">
    <property type="nucleotide sequence ID" value="NZ_MSRG01000038.1"/>
</dbReference>
<dbReference type="PROSITE" id="PS50994">
    <property type="entry name" value="INTEGRASE"/>
    <property type="match status" value="1"/>
</dbReference>
<evidence type="ECO:0000313" key="7">
    <source>
        <dbReference type="EMBL" id="OTP66046.1"/>
    </source>
</evidence>
<dbReference type="GO" id="GO:0015074">
    <property type="term" value="P:DNA integration"/>
    <property type="evidence" value="ECO:0007669"/>
    <property type="project" value="InterPro"/>
</dbReference>
<evidence type="ECO:0000256" key="2">
    <source>
        <dbReference type="ARBA" id="ARBA00006363"/>
    </source>
</evidence>
<gene>
    <name evidence="7" type="ORF">PAMC26577_38510</name>
</gene>
<dbReference type="Pfam" id="PF13936">
    <property type="entry name" value="HTH_38"/>
    <property type="match status" value="1"/>
</dbReference>
<evidence type="ECO:0000313" key="8">
    <source>
        <dbReference type="Proteomes" id="UP000195221"/>
    </source>
</evidence>
<dbReference type="GO" id="GO:0005829">
    <property type="term" value="C:cytosol"/>
    <property type="evidence" value="ECO:0007669"/>
    <property type="project" value="TreeGrafter"/>
</dbReference>
<feature type="domain" description="Integrase catalytic" evidence="6">
    <location>
        <begin position="221"/>
        <end position="382"/>
    </location>
</feature>
<dbReference type="InterPro" id="IPR012337">
    <property type="entry name" value="RNaseH-like_sf"/>
</dbReference>
<dbReference type="SUPFAM" id="SSF53098">
    <property type="entry name" value="Ribonuclease H-like"/>
    <property type="match status" value="1"/>
</dbReference>
<evidence type="ECO:0000256" key="1">
    <source>
        <dbReference type="ARBA" id="ARBA00002190"/>
    </source>
</evidence>
<dbReference type="InterPro" id="IPR001598">
    <property type="entry name" value="Transposase_IS30_CS"/>
</dbReference>
<dbReference type="AlphaFoldDB" id="A0A242M4C7"/>
<evidence type="ECO:0000256" key="5">
    <source>
        <dbReference type="ARBA" id="ARBA00023172"/>
    </source>
</evidence>
<dbReference type="PANTHER" id="PTHR10948:SF23">
    <property type="entry name" value="TRANSPOSASE INSI FOR INSERTION SEQUENCE ELEMENT IS30A-RELATED"/>
    <property type="match status" value="1"/>
</dbReference>
<evidence type="ECO:0000256" key="3">
    <source>
        <dbReference type="ARBA" id="ARBA00022578"/>
    </source>
</evidence>
<evidence type="ECO:0000256" key="4">
    <source>
        <dbReference type="ARBA" id="ARBA00023125"/>
    </source>
</evidence>
<dbReference type="InterPro" id="IPR051917">
    <property type="entry name" value="Transposase-Integrase"/>
</dbReference>
<dbReference type="InterPro" id="IPR036397">
    <property type="entry name" value="RNaseH_sf"/>
</dbReference>